<accession>A0ABY7QVY4</accession>
<reference evidence="3 4" key="1">
    <citation type="submission" date="2023-01" db="EMBL/GenBank/DDBJ databases">
        <authorList>
            <person name="Lee S.H."/>
            <person name="Jung H.S."/>
            <person name="Yun J.U."/>
        </authorList>
    </citation>
    <scope>NUCLEOTIDE SEQUENCE [LARGE SCALE GENOMIC DNA]</scope>
    <source>
        <strain evidence="3 4">CBA3646</strain>
    </source>
</reference>
<keyword evidence="1" id="KW-1133">Transmembrane helix</keyword>
<dbReference type="EMBL" id="CP115667">
    <property type="protein sequence ID" value="WBW50430.1"/>
    <property type="molecule type" value="Genomic_DNA"/>
</dbReference>
<evidence type="ECO:0000313" key="3">
    <source>
        <dbReference type="EMBL" id="WBW50430.1"/>
    </source>
</evidence>
<keyword evidence="4" id="KW-1185">Reference proteome</keyword>
<feature type="transmembrane region" description="Helical" evidence="1">
    <location>
        <begin position="140"/>
        <end position="160"/>
    </location>
</feature>
<keyword evidence="1" id="KW-0472">Membrane</keyword>
<evidence type="ECO:0000256" key="1">
    <source>
        <dbReference type="SAM" id="Phobius"/>
    </source>
</evidence>
<dbReference type="RefSeq" id="WP_271191962.1">
    <property type="nucleotide sequence ID" value="NZ_CP115667.1"/>
</dbReference>
<protein>
    <submittedName>
        <fullName evidence="3">DUF2207 domain-containing protein</fullName>
    </submittedName>
</protein>
<feature type="domain" description="Predicted membrane protein YciQ-like C-terminal" evidence="2">
    <location>
        <begin position="5"/>
        <end position="149"/>
    </location>
</feature>
<dbReference type="Pfam" id="PF20990">
    <property type="entry name" value="DUF2207_C"/>
    <property type="match status" value="1"/>
</dbReference>
<sequence>MLTEYKPAAISALAYSNRYYKEMVLATLLDLSLRGHVVVSETDIVRQHSCDSLATFESKLLEILFQNNTTVTFKTLSDAKKAAPDEHHKAFEAFFNALDQSLYDHRLKTQKNSTVLLLSLLGALGVMLGGFILIPKMPVVGMLLIIAGLFAGMTQTVRYFKKPETGEALVRDAIVFKDNFTPSADPVANHLALALGIATDKLTSEPGLNYDVLLEQMKKII</sequence>
<dbReference type="InterPro" id="IPR048389">
    <property type="entry name" value="YciQ-like_C"/>
</dbReference>
<organism evidence="3 4">
    <name type="scientific">Peptoniphilus equinus</name>
    <dbReference type="NCBI Taxonomy" id="3016343"/>
    <lineage>
        <taxon>Bacteria</taxon>
        <taxon>Bacillati</taxon>
        <taxon>Bacillota</taxon>
        <taxon>Tissierellia</taxon>
        <taxon>Tissierellales</taxon>
        <taxon>Peptoniphilaceae</taxon>
        <taxon>Peptoniphilus</taxon>
    </lineage>
</organism>
<gene>
    <name evidence="3" type="ORF">O6R05_02490</name>
</gene>
<proteinExistence type="predicted"/>
<evidence type="ECO:0000259" key="2">
    <source>
        <dbReference type="Pfam" id="PF20990"/>
    </source>
</evidence>
<dbReference type="Proteomes" id="UP001210339">
    <property type="component" value="Chromosome"/>
</dbReference>
<name>A0ABY7QVY4_9FIRM</name>
<keyword evidence="1" id="KW-0812">Transmembrane</keyword>
<feature type="transmembrane region" description="Helical" evidence="1">
    <location>
        <begin position="115"/>
        <end position="134"/>
    </location>
</feature>
<evidence type="ECO:0000313" key="4">
    <source>
        <dbReference type="Proteomes" id="UP001210339"/>
    </source>
</evidence>